<feature type="domain" description="M23ase beta-sheet core" evidence="3">
    <location>
        <begin position="335"/>
        <end position="428"/>
    </location>
</feature>
<dbReference type="PANTHER" id="PTHR21666">
    <property type="entry name" value="PEPTIDASE-RELATED"/>
    <property type="match status" value="1"/>
</dbReference>
<name>A0A5L4L6B2_CAMFE</name>
<dbReference type="GO" id="GO:0004222">
    <property type="term" value="F:metalloendopeptidase activity"/>
    <property type="evidence" value="ECO:0007669"/>
    <property type="project" value="TreeGrafter"/>
</dbReference>
<dbReference type="Proteomes" id="UP000557842">
    <property type="component" value="Unassembled WGS sequence"/>
</dbReference>
<sequence length="456" mass="51096">MRKNSGFKIIIIGIIIILSIFIVVSISNLNILEKEPPNIALENETHWNLKAPIPLKITDNAGIKFIKIVLNDGSASQVLLSKEFNDSQTEVNLNIAFPKNAIFDEKKTYTLIVEAIDTSKWNFFGGNKSVKNSKLLVDTKRPEIYILNQSYKISKGGAAAVVFRASDDNIKDVYIQTNYGKKFKVTPFYKDGHYSSLVAWPSSENEFSADVVAEDMAGNKSNMRIRYFLQDRKYKISKIALNDRFLDGKILDLANQYATDPNAMDKLARFKFVNETLRISNEKKIAEITSKVPEKSMNGFYIDPFYPLRNGAAVASFGDHRFYTYGGNDVSESWHLGLDLASTAGAKIATSNPSVVVFNEENGIYGQNIILYHGFGLYTLYGHCNSTNVNVGEQLSVDAFIGTTGTTGLALGDHLHFGVLVQGIEVRPEEWMDNKWMKDNVYDVLELSKKVIDKKI</sequence>
<keyword evidence="2" id="KW-0472">Membrane</keyword>
<dbReference type="AlphaFoldDB" id="A0A5L4L6B2"/>
<evidence type="ECO:0000313" key="6">
    <source>
        <dbReference type="Proteomes" id="UP000557842"/>
    </source>
</evidence>
<dbReference type="CDD" id="cd12797">
    <property type="entry name" value="M23_peptidase"/>
    <property type="match status" value="1"/>
</dbReference>
<dbReference type="Gene3D" id="2.70.70.10">
    <property type="entry name" value="Glucose Permease (Domain IIA)"/>
    <property type="match status" value="1"/>
</dbReference>
<evidence type="ECO:0000259" key="3">
    <source>
        <dbReference type="Pfam" id="PF01551"/>
    </source>
</evidence>
<comment type="caution">
    <text evidence="5">The sequence shown here is derived from an EMBL/GenBank/DDBJ whole genome shotgun (WGS) entry which is preliminary data.</text>
</comment>
<organism evidence="5">
    <name type="scientific">Campylobacter fetus</name>
    <dbReference type="NCBI Taxonomy" id="196"/>
    <lineage>
        <taxon>Bacteria</taxon>
        <taxon>Pseudomonadati</taxon>
        <taxon>Campylobacterota</taxon>
        <taxon>Epsilonproteobacteria</taxon>
        <taxon>Campylobacterales</taxon>
        <taxon>Campylobacteraceae</taxon>
        <taxon>Campylobacter</taxon>
    </lineage>
</organism>
<keyword evidence="2" id="KW-0812">Transmembrane</keyword>
<keyword evidence="2" id="KW-1133">Transmembrane helix</keyword>
<dbReference type="Pfam" id="PF01551">
    <property type="entry name" value="Peptidase_M23"/>
    <property type="match status" value="1"/>
</dbReference>
<evidence type="ECO:0000256" key="1">
    <source>
        <dbReference type="ARBA" id="ARBA00022729"/>
    </source>
</evidence>
<dbReference type="InterPro" id="IPR016047">
    <property type="entry name" value="M23ase_b-sheet_dom"/>
</dbReference>
<dbReference type="EMBL" id="AACCXM010000007">
    <property type="protein sequence ID" value="EAK0469234.1"/>
    <property type="molecule type" value="Genomic_DNA"/>
</dbReference>
<gene>
    <name evidence="5" type="ORF">AAH24_07655</name>
    <name evidence="4" type="ORF">BVH53_06780</name>
</gene>
<feature type="transmembrane region" description="Helical" evidence="2">
    <location>
        <begin position="7"/>
        <end position="26"/>
    </location>
</feature>
<evidence type="ECO:0000313" key="4">
    <source>
        <dbReference type="EMBL" id="EAI5408402.1"/>
    </source>
</evidence>
<evidence type="ECO:0000256" key="2">
    <source>
        <dbReference type="SAM" id="Phobius"/>
    </source>
</evidence>
<reference evidence="5 6" key="1">
    <citation type="submission" date="2018-05" db="EMBL/GenBank/DDBJ databases">
        <authorList>
            <consortium name="PulseNet: The National Subtyping Network for Foodborne Disease Surveillance"/>
            <person name="Tarr C.L."/>
            <person name="Trees E."/>
            <person name="Katz L.S."/>
            <person name="Carleton-Romer H.A."/>
            <person name="Stroika S."/>
            <person name="Kucerova Z."/>
            <person name="Roache K.F."/>
            <person name="Sabol A.L."/>
            <person name="Besser J."/>
            <person name="Gerner-Smidt P."/>
        </authorList>
    </citation>
    <scope>NUCLEOTIDE SEQUENCE</scope>
    <source>
        <strain evidence="4 6">2016D-0221</strain>
        <strain evidence="5">D4313</strain>
    </source>
</reference>
<evidence type="ECO:0000313" key="5">
    <source>
        <dbReference type="EMBL" id="EAK0469234.1"/>
    </source>
</evidence>
<keyword evidence="1" id="KW-0732">Signal</keyword>
<dbReference type="InterPro" id="IPR011055">
    <property type="entry name" value="Dup_hybrid_motif"/>
</dbReference>
<dbReference type="SUPFAM" id="SSF51261">
    <property type="entry name" value="Duplicated hybrid motif"/>
    <property type="match status" value="1"/>
</dbReference>
<dbReference type="EMBL" id="AABQDW010000011">
    <property type="protein sequence ID" value="EAI5408402.1"/>
    <property type="molecule type" value="Genomic_DNA"/>
</dbReference>
<proteinExistence type="predicted"/>
<dbReference type="InterPro" id="IPR050570">
    <property type="entry name" value="Cell_wall_metabolism_enzyme"/>
</dbReference>
<accession>A0A5L4L6B2</accession>
<protein>
    <submittedName>
        <fullName evidence="5">M23 family metallopeptidase</fullName>
    </submittedName>
</protein>
<dbReference type="PANTHER" id="PTHR21666:SF289">
    <property type="entry name" value="L-ALA--D-GLU ENDOPEPTIDASE"/>
    <property type="match status" value="1"/>
</dbReference>